<evidence type="ECO:0000313" key="15">
    <source>
        <dbReference type="EMBL" id="KAF4392515.1"/>
    </source>
</evidence>
<dbReference type="PANTHER" id="PTHR31321">
    <property type="entry name" value="ACYL-COA THIOESTER HYDROLASE YBHC-RELATED"/>
    <property type="match status" value="1"/>
</dbReference>
<keyword evidence="13" id="KW-0732">Signal</keyword>
<feature type="active site" evidence="11">
    <location>
        <position position="1015"/>
    </location>
</feature>
<dbReference type="UniPathway" id="UPA00545">
    <property type="reaction ID" value="UER00823"/>
</dbReference>
<keyword evidence="5" id="KW-0964">Secreted</keyword>
<evidence type="ECO:0000259" key="14">
    <source>
        <dbReference type="Pfam" id="PF01095"/>
    </source>
</evidence>
<feature type="domain" description="Pectinesterase catalytic" evidence="14">
    <location>
        <begin position="293"/>
        <end position="545"/>
    </location>
</feature>
<dbReference type="PANTHER" id="PTHR31321:SF85">
    <property type="entry name" value="PECTINESTERASE CATALYTIC DOMAIN-CONTAINING PROTEIN"/>
    <property type="match status" value="1"/>
</dbReference>
<dbReference type="Proteomes" id="UP000583929">
    <property type="component" value="Unassembled WGS sequence"/>
</dbReference>
<evidence type="ECO:0000256" key="12">
    <source>
        <dbReference type="SAM" id="Phobius"/>
    </source>
</evidence>
<evidence type="ECO:0000256" key="13">
    <source>
        <dbReference type="SAM" id="SignalP"/>
    </source>
</evidence>
<dbReference type="Gene3D" id="2.160.20.10">
    <property type="entry name" value="Single-stranded right-handed beta-helix, Pectin lyase-like"/>
    <property type="match status" value="5"/>
</dbReference>
<dbReference type="InterPro" id="IPR012334">
    <property type="entry name" value="Pectin_lyas_fold"/>
</dbReference>
<evidence type="ECO:0000256" key="8">
    <source>
        <dbReference type="ARBA" id="ARBA00023180"/>
    </source>
</evidence>
<dbReference type="GO" id="GO:0045490">
    <property type="term" value="P:pectin catabolic process"/>
    <property type="evidence" value="ECO:0007669"/>
    <property type="project" value="UniProtKB-UniPathway"/>
</dbReference>
<keyword evidence="12" id="KW-0812">Transmembrane</keyword>
<reference evidence="15 16" key="1">
    <citation type="journal article" date="2020" name="bioRxiv">
        <title>Sequence and annotation of 42 cannabis genomes reveals extensive copy number variation in cannabinoid synthesis and pathogen resistance genes.</title>
        <authorList>
            <person name="Mckernan K.J."/>
            <person name="Helbert Y."/>
            <person name="Kane L.T."/>
            <person name="Ebling H."/>
            <person name="Zhang L."/>
            <person name="Liu B."/>
            <person name="Eaton Z."/>
            <person name="Mclaughlin S."/>
            <person name="Kingan S."/>
            <person name="Baybayan P."/>
            <person name="Concepcion G."/>
            <person name="Jordan M."/>
            <person name="Riva A."/>
            <person name="Barbazuk W."/>
            <person name="Harkins T."/>
        </authorList>
    </citation>
    <scope>NUCLEOTIDE SEQUENCE [LARGE SCALE GENOMIC DNA]</scope>
    <source>
        <strain evidence="16">cv. Jamaican Lion 4</strain>
        <tissue evidence="15">Leaf</tissue>
    </source>
</reference>
<organism evidence="15 16">
    <name type="scientific">Cannabis sativa</name>
    <name type="common">Hemp</name>
    <name type="synonym">Marijuana</name>
    <dbReference type="NCBI Taxonomy" id="3483"/>
    <lineage>
        <taxon>Eukaryota</taxon>
        <taxon>Viridiplantae</taxon>
        <taxon>Streptophyta</taxon>
        <taxon>Embryophyta</taxon>
        <taxon>Tracheophyta</taxon>
        <taxon>Spermatophyta</taxon>
        <taxon>Magnoliopsida</taxon>
        <taxon>eudicotyledons</taxon>
        <taxon>Gunneridae</taxon>
        <taxon>Pentapetalae</taxon>
        <taxon>rosids</taxon>
        <taxon>fabids</taxon>
        <taxon>Rosales</taxon>
        <taxon>Cannabaceae</taxon>
        <taxon>Cannabis</taxon>
    </lineage>
</organism>
<comment type="function">
    <text evidence="10">Acts in the modification of cell walls via demethylesterification of cell wall pectin.</text>
</comment>
<evidence type="ECO:0000256" key="10">
    <source>
        <dbReference type="ARBA" id="ARBA00057335"/>
    </source>
</evidence>
<keyword evidence="5" id="KW-0134">Cell wall</keyword>
<evidence type="ECO:0000256" key="7">
    <source>
        <dbReference type="ARBA" id="ARBA00023085"/>
    </source>
</evidence>
<evidence type="ECO:0000313" key="16">
    <source>
        <dbReference type="Proteomes" id="UP000583929"/>
    </source>
</evidence>
<comment type="similarity">
    <text evidence="3">Belongs to the pectinesterase family.</text>
</comment>
<dbReference type="Pfam" id="PF01095">
    <property type="entry name" value="Pectinesterase"/>
    <property type="match status" value="4"/>
</dbReference>
<feature type="transmembrane region" description="Helical" evidence="12">
    <location>
        <begin position="873"/>
        <end position="896"/>
    </location>
</feature>
<evidence type="ECO:0000256" key="5">
    <source>
        <dbReference type="ARBA" id="ARBA00022512"/>
    </source>
</evidence>
<proteinExistence type="inferred from homology"/>
<accession>A0A7J6HBS3</accession>
<dbReference type="PROSITE" id="PS00800">
    <property type="entry name" value="PECTINESTERASE_1"/>
    <property type="match status" value="2"/>
</dbReference>
<dbReference type="InterPro" id="IPR018040">
    <property type="entry name" value="Pectinesterase_Tyr_AS"/>
</dbReference>
<gene>
    <name evidence="15" type="ORF">G4B88_005474</name>
</gene>
<keyword evidence="12" id="KW-1133">Transmembrane helix</keyword>
<evidence type="ECO:0000256" key="9">
    <source>
        <dbReference type="ARBA" id="ARBA00047928"/>
    </source>
</evidence>
<evidence type="ECO:0000256" key="1">
    <source>
        <dbReference type="ARBA" id="ARBA00004191"/>
    </source>
</evidence>
<dbReference type="SUPFAM" id="SSF51126">
    <property type="entry name" value="Pectin lyase-like"/>
    <property type="match status" value="4"/>
</dbReference>
<keyword evidence="8" id="KW-0325">Glycoprotein</keyword>
<sequence length="1165" mass="130417">MKFLQYHNFINIITILLLCSASTTYSRDIKHSNIMKYDTLNNVVSKTIIVDKSGHGNFITVQQAIDSVPSNNQLWIRIHVKAGIYNEKVLIPEDKQYIDLEGEGKDTTTISFDAGGDSGMQNTTFTVLADNFMAHDITFQNTYNMGGKGSMRNITWAPAAMIAADKASFYRCGFISLQDTLSDAHGRHYFESCHIQGAIDFIWGDAQSFYQSCSLEVTGSRIGLSYITAQGRNSESDMGGFVFNGCKIFGNGEALLGRAYRAYATVLYYNTYMDNIISPQGWDAWFNTGHETITVDKSGKGDFTTVQQAIDSVPDDNKSWVHIHIKPGNYTEKVSIKREKPFIFLEGESSRNTIIAWGDSGDIVKSPTFSCHADNIVASKIQFKNSYNVNHKKEVRKSSRDDDDAKAITWAPAALVEGDKVSFYGCSFISVQDTLFDALGRHYFEKCYIQGDIDFIFGNAQSYYEKCNLFVSISGSGSNGVGYITAQGRESSNETSGYVFHSNTIKGTGPTLLGRAYRPHSRVLFYKTYMSDIVSPEGWNAWESKGHECVYMIIKMKLNNYNFIFFLILIIFFFLSGTTTSSPAHYSTTKEVTMKTITVDKSGKGDFTTVQQAIDSVPEDNNAWIRIHIKAGTYNEKVSIERRKQFIFLEGERRSTTMIAWGDGGDVVKSPTFSSHADNFVATRITFKNYYNHPVMTNNGDYYKDRDGKKILWAPAALVEGDKASFYDCAFISVQDTLFDALGRHYFQNCYIEGAIDFIFGDAQSFYQKCNLFADTALLGPGQSYGYIAAQGRKNQSESSGYVFFGNTIKGSGPTLLGRAYRPYSRVLFYKTYMSDVVLPPGWDAWNYVSSEKDISFYEEMCFGPGSNKSKRLYLPALILFIINNFGLVLLLVVVVNNIDVVSSLSHEHRILLRDYSSKLVTISKIITVNKKGSGDFNTIQAAIDSIPSGNTQWIKIQISPATYTKSEVTPALAARIYGDKSAFFDCGFRGVQDTLWDVTGRHYFSNCYIEGAVDFIFGYAQSYYQNTLINVTVGKMMENVKYIGYITAQGRATENDPGGFVFEGGSVVGSGQVYLGRAYGAFSRVIFHATNFASNIIVPQGWYAWFNKGHENTFTYAEVHCEGAGSDTSNRVSWEKKLSQSEFNTTYSKSVFINQDNWMQTLPQ</sequence>
<comment type="caution">
    <text evidence="15">The sequence shown here is derived from an EMBL/GenBank/DDBJ whole genome shotgun (WGS) entry which is preliminary data.</text>
</comment>
<feature type="active site" evidence="11">
    <location>
        <position position="757"/>
    </location>
</feature>
<dbReference type="AlphaFoldDB" id="A0A7J6HBS3"/>
<evidence type="ECO:0000256" key="6">
    <source>
        <dbReference type="ARBA" id="ARBA00022801"/>
    </source>
</evidence>
<comment type="subcellular location">
    <subcellularLocation>
        <location evidence="1">Secreted</location>
        <location evidence="1">Cell wall</location>
    </subcellularLocation>
</comment>
<dbReference type="EMBL" id="JAATIQ010000053">
    <property type="protein sequence ID" value="KAF4392515.1"/>
    <property type="molecule type" value="Genomic_DNA"/>
</dbReference>
<feature type="domain" description="Pectinesterase catalytic" evidence="14">
    <location>
        <begin position="597"/>
        <end position="874"/>
    </location>
</feature>
<dbReference type="InterPro" id="IPR011050">
    <property type="entry name" value="Pectin_lyase_fold/virulence"/>
</dbReference>
<evidence type="ECO:0000256" key="11">
    <source>
        <dbReference type="PROSITE-ProRule" id="PRU10040"/>
    </source>
</evidence>
<feature type="active site" evidence="11">
    <location>
        <position position="454"/>
    </location>
</feature>
<dbReference type="InterPro" id="IPR000070">
    <property type="entry name" value="Pectinesterase_cat"/>
</dbReference>
<keyword evidence="7" id="KW-0063">Aspartyl esterase</keyword>
<feature type="transmembrane region" description="Helical" evidence="12">
    <location>
        <begin position="561"/>
        <end position="580"/>
    </location>
</feature>
<comment type="catalytic activity">
    <reaction evidence="9">
        <text>[(1-&gt;4)-alpha-D-galacturonosyl methyl ester](n) + n H2O = [(1-&gt;4)-alpha-D-galacturonosyl](n) + n methanol + n H(+)</text>
        <dbReference type="Rhea" id="RHEA:22380"/>
        <dbReference type="Rhea" id="RHEA-COMP:14570"/>
        <dbReference type="Rhea" id="RHEA-COMP:14573"/>
        <dbReference type="ChEBI" id="CHEBI:15377"/>
        <dbReference type="ChEBI" id="CHEBI:15378"/>
        <dbReference type="ChEBI" id="CHEBI:17790"/>
        <dbReference type="ChEBI" id="CHEBI:140522"/>
        <dbReference type="ChEBI" id="CHEBI:140523"/>
        <dbReference type="EC" id="3.1.1.11"/>
    </reaction>
</comment>
<feature type="domain" description="Pectinesterase catalytic" evidence="14">
    <location>
        <begin position="970"/>
        <end position="1155"/>
    </location>
</feature>
<dbReference type="GO" id="GO:0042545">
    <property type="term" value="P:cell wall modification"/>
    <property type="evidence" value="ECO:0007669"/>
    <property type="project" value="InterPro"/>
</dbReference>
<keyword evidence="16" id="KW-1185">Reference proteome</keyword>
<dbReference type="FunFam" id="2.160.20.10:FF:000013">
    <property type="entry name" value="Pectinesterase"/>
    <property type="match status" value="1"/>
</dbReference>
<dbReference type="EC" id="3.1.1.11" evidence="4"/>
<evidence type="ECO:0000256" key="2">
    <source>
        <dbReference type="ARBA" id="ARBA00005184"/>
    </source>
</evidence>
<name>A0A7J6HBS3_CANSA</name>
<keyword evidence="6" id="KW-0378">Hydrolase</keyword>
<dbReference type="InterPro" id="IPR033131">
    <property type="entry name" value="Pectinesterase_Asp_AS"/>
</dbReference>
<evidence type="ECO:0000256" key="3">
    <source>
        <dbReference type="ARBA" id="ARBA00008891"/>
    </source>
</evidence>
<dbReference type="GO" id="GO:0030599">
    <property type="term" value="F:pectinesterase activity"/>
    <property type="evidence" value="ECO:0007669"/>
    <property type="project" value="UniProtKB-EC"/>
</dbReference>
<keyword evidence="12" id="KW-0472">Membrane</keyword>
<feature type="chain" id="PRO_5029506116" description="pectinesterase" evidence="13">
    <location>
        <begin position="27"/>
        <end position="1165"/>
    </location>
</feature>
<comment type="pathway">
    <text evidence="2">Glycan metabolism; pectin degradation; 2-dehydro-3-deoxy-D-gluconate from pectin: step 1/5.</text>
</comment>
<feature type="domain" description="Pectinesterase catalytic" evidence="14">
    <location>
        <begin position="48"/>
        <end position="287"/>
    </location>
</feature>
<evidence type="ECO:0000256" key="4">
    <source>
        <dbReference type="ARBA" id="ARBA00013229"/>
    </source>
</evidence>
<dbReference type="PROSITE" id="PS00503">
    <property type="entry name" value="PECTINESTERASE_2"/>
    <property type="match status" value="3"/>
</dbReference>
<feature type="signal peptide" evidence="13">
    <location>
        <begin position="1"/>
        <end position="26"/>
    </location>
</feature>
<protein>
    <recommendedName>
        <fullName evidence="4">pectinesterase</fullName>
        <ecNumber evidence="4">3.1.1.11</ecNumber>
    </recommendedName>
</protein>